<dbReference type="EMBL" id="JASPKY010000523">
    <property type="protein sequence ID" value="KAK9694065.1"/>
    <property type="molecule type" value="Genomic_DNA"/>
</dbReference>
<dbReference type="PROSITE" id="PS50176">
    <property type="entry name" value="ARM_REPEAT"/>
    <property type="match status" value="2"/>
</dbReference>
<evidence type="ECO:0000256" key="5">
    <source>
        <dbReference type="SAM" id="MobiDB-lite"/>
    </source>
</evidence>
<dbReference type="GO" id="GO:0001708">
    <property type="term" value="P:cell fate specification"/>
    <property type="evidence" value="ECO:0007669"/>
    <property type="project" value="TreeGrafter"/>
</dbReference>
<dbReference type="GO" id="GO:0008013">
    <property type="term" value="F:beta-catenin binding"/>
    <property type="evidence" value="ECO:0007669"/>
    <property type="project" value="InterPro"/>
</dbReference>
<feature type="region of interest" description="Disordered" evidence="5">
    <location>
        <begin position="965"/>
        <end position="990"/>
    </location>
</feature>
<dbReference type="InterPro" id="IPR009240">
    <property type="entry name" value="APC_15aa_rpt"/>
</dbReference>
<feature type="compositionally biased region" description="Polar residues" evidence="5">
    <location>
        <begin position="1581"/>
        <end position="1599"/>
    </location>
</feature>
<comment type="similarity">
    <text evidence="1">Belongs to the adenomatous polyposis coli (APC) family.</text>
</comment>
<feature type="compositionally biased region" description="Basic and acidic residues" evidence="5">
    <location>
        <begin position="2714"/>
        <end position="2724"/>
    </location>
</feature>
<feature type="region of interest" description="Disordered" evidence="5">
    <location>
        <begin position="172"/>
        <end position="195"/>
    </location>
</feature>
<protein>
    <submittedName>
        <fullName evidence="6">APC repeat</fullName>
    </submittedName>
</protein>
<name>A0AAW1IVK6_POPJA</name>
<feature type="compositionally biased region" description="Polar residues" evidence="5">
    <location>
        <begin position="2842"/>
        <end position="2852"/>
    </location>
</feature>
<feature type="compositionally biased region" description="Polar residues" evidence="5">
    <location>
        <begin position="1357"/>
        <end position="1371"/>
    </location>
</feature>
<evidence type="ECO:0000256" key="1">
    <source>
        <dbReference type="ARBA" id="ARBA00009051"/>
    </source>
</evidence>
<feature type="compositionally biased region" description="Polar residues" evidence="5">
    <location>
        <begin position="2899"/>
        <end position="2908"/>
    </location>
</feature>
<comment type="caution">
    <text evidence="6">The sequence shown here is derived from an EMBL/GenBank/DDBJ whole genome shotgun (WGS) entry which is preliminary data.</text>
</comment>
<feature type="region of interest" description="Disordered" evidence="5">
    <location>
        <begin position="1559"/>
        <end position="1599"/>
    </location>
</feature>
<dbReference type="SUPFAM" id="SSF48371">
    <property type="entry name" value="ARM repeat"/>
    <property type="match status" value="1"/>
</dbReference>
<evidence type="ECO:0000256" key="4">
    <source>
        <dbReference type="PROSITE-ProRule" id="PRU00259"/>
    </source>
</evidence>
<reference evidence="6 7" key="1">
    <citation type="journal article" date="2024" name="BMC Genomics">
        <title>De novo assembly and annotation of Popillia japonica's genome with initial clues to its potential as an invasive pest.</title>
        <authorList>
            <person name="Cucini C."/>
            <person name="Boschi S."/>
            <person name="Funari R."/>
            <person name="Cardaioli E."/>
            <person name="Iannotti N."/>
            <person name="Marturano G."/>
            <person name="Paoli F."/>
            <person name="Bruttini M."/>
            <person name="Carapelli A."/>
            <person name="Frati F."/>
            <person name="Nardi F."/>
        </authorList>
    </citation>
    <scope>NUCLEOTIDE SEQUENCE [LARGE SCALE GENOMIC DNA]</scope>
    <source>
        <strain evidence="6">DMR45628</strain>
    </source>
</reference>
<feature type="compositionally biased region" description="Polar residues" evidence="5">
    <location>
        <begin position="1222"/>
        <end position="1236"/>
    </location>
</feature>
<feature type="compositionally biased region" description="Polar residues" evidence="5">
    <location>
        <begin position="2639"/>
        <end position="2653"/>
    </location>
</feature>
<dbReference type="Pfam" id="PF00514">
    <property type="entry name" value="Arm"/>
    <property type="match status" value="2"/>
</dbReference>
<dbReference type="Gene3D" id="1.25.10.10">
    <property type="entry name" value="Leucine-rich Repeat Variant"/>
    <property type="match status" value="1"/>
</dbReference>
<dbReference type="SMART" id="SM00185">
    <property type="entry name" value="ARM"/>
    <property type="match status" value="6"/>
</dbReference>
<dbReference type="GO" id="GO:0016342">
    <property type="term" value="C:catenin complex"/>
    <property type="evidence" value="ECO:0007669"/>
    <property type="project" value="TreeGrafter"/>
</dbReference>
<dbReference type="InterPro" id="IPR011989">
    <property type="entry name" value="ARM-like"/>
</dbReference>
<feature type="region of interest" description="Disordered" evidence="5">
    <location>
        <begin position="2338"/>
        <end position="2362"/>
    </location>
</feature>
<evidence type="ECO:0000313" key="7">
    <source>
        <dbReference type="Proteomes" id="UP001458880"/>
    </source>
</evidence>
<dbReference type="InterPro" id="IPR016024">
    <property type="entry name" value="ARM-type_fold"/>
</dbReference>
<gene>
    <name evidence="6" type="ORF">QE152_g33790</name>
</gene>
<feature type="region of interest" description="Disordered" evidence="5">
    <location>
        <begin position="1112"/>
        <end position="1306"/>
    </location>
</feature>
<dbReference type="PANTHER" id="PTHR12607">
    <property type="entry name" value="ADENOMATOUS POLYPOSIS COLI PROTEIN FAMILY"/>
    <property type="match status" value="1"/>
</dbReference>
<dbReference type="InterPro" id="IPR026818">
    <property type="entry name" value="Apc_fam"/>
</dbReference>
<dbReference type="GO" id="GO:0007389">
    <property type="term" value="P:pattern specification process"/>
    <property type="evidence" value="ECO:0007669"/>
    <property type="project" value="TreeGrafter"/>
</dbReference>
<feature type="compositionally biased region" description="Basic and acidic residues" evidence="5">
    <location>
        <begin position="2352"/>
        <end position="2362"/>
    </location>
</feature>
<feature type="repeat" description="ARM" evidence="4">
    <location>
        <begin position="240"/>
        <end position="268"/>
    </location>
</feature>
<accession>A0AAW1IVK6</accession>
<feature type="compositionally biased region" description="Basic and acidic residues" evidence="5">
    <location>
        <begin position="1120"/>
        <end position="1130"/>
    </location>
</feature>
<dbReference type="Pfam" id="PF05923">
    <property type="entry name" value="APC_r"/>
    <property type="match status" value="6"/>
</dbReference>
<feature type="compositionally biased region" description="Polar residues" evidence="5">
    <location>
        <begin position="1259"/>
        <end position="1269"/>
    </location>
</feature>
<feature type="repeat" description="ARM" evidence="4">
    <location>
        <begin position="534"/>
        <end position="576"/>
    </location>
</feature>
<evidence type="ECO:0000256" key="3">
    <source>
        <dbReference type="ARBA" id="ARBA00023054"/>
    </source>
</evidence>
<dbReference type="GO" id="GO:0090090">
    <property type="term" value="P:negative regulation of canonical Wnt signaling pathway"/>
    <property type="evidence" value="ECO:0007669"/>
    <property type="project" value="TreeGrafter"/>
</dbReference>
<evidence type="ECO:0000313" key="6">
    <source>
        <dbReference type="EMBL" id="KAK9694065.1"/>
    </source>
</evidence>
<dbReference type="InterPro" id="IPR009224">
    <property type="entry name" value="SAMP"/>
</dbReference>
<feature type="compositionally biased region" description="Low complexity" evidence="5">
    <location>
        <begin position="2393"/>
        <end position="2407"/>
    </location>
</feature>
<dbReference type="InterPro" id="IPR000225">
    <property type="entry name" value="Armadillo"/>
</dbReference>
<dbReference type="GO" id="GO:0008017">
    <property type="term" value="F:microtubule binding"/>
    <property type="evidence" value="ECO:0007669"/>
    <property type="project" value="TreeGrafter"/>
</dbReference>
<dbReference type="Pfam" id="PF05972">
    <property type="entry name" value="APC_15aa"/>
    <property type="match status" value="1"/>
</dbReference>
<dbReference type="Proteomes" id="UP001458880">
    <property type="component" value="Unassembled WGS sequence"/>
</dbReference>
<dbReference type="InterPro" id="IPR009223">
    <property type="entry name" value="APC_rpt"/>
</dbReference>
<feature type="region of interest" description="Disordered" evidence="5">
    <location>
        <begin position="1331"/>
        <end position="1384"/>
    </location>
</feature>
<dbReference type="FunFam" id="1.25.10.10:FF:000305">
    <property type="entry name" value="Adenomatous polyposis coli"/>
    <property type="match status" value="1"/>
</dbReference>
<dbReference type="GO" id="GO:0030877">
    <property type="term" value="C:beta-catenin destruction complex"/>
    <property type="evidence" value="ECO:0007669"/>
    <property type="project" value="TreeGrafter"/>
</dbReference>
<dbReference type="GO" id="GO:0005881">
    <property type="term" value="C:cytoplasmic microtubule"/>
    <property type="evidence" value="ECO:0007669"/>
    <property type="project" value="TreeGrafter"/>
</dbReference>
<feature type="compositionally biased region" description="Low complexity" evidence="5">
    <location>
        <begin position="2664"/>
        <end position="2686"/>
    </location>
</feature>
<dbReference type="Pfam" id="PF18797">
    <property type="entry name" value="APC_rep"/>
    <property type="match status" value="1"/>
</dbReference>
<dbReference type="PANTHER" id="PTHR12607:SF12">
    <property type="entry name" value="APC-LIKE, ISOFORM A-RELATED"/>
    <property type="match status" value="1"/>
</dbReference>
<dbReference type="InterPro" id="IPR041257">
    <property type="entry name" value="APC_rep"/>
</dbReference>
<feature type="compositionally biased region" description="Low complexity" evidence="5">
    <location>
        <begin position="2827"/>
        <end position="2841"/>
    </location>
</feature>
<evidence type="ECO:0000256" key="2">
    <source>
        <dbReference type="ARBA" id="ARBA00022687"/>
    </source>
</evidence>
<keyword evidence="3" id="KW-0175">Coiled coil</keyword>
<feature type="compositionally biased region" description="Low complexity" evidence="5">
    <location>
        <begin position="2853"/>
        <end position="2875"/>
    </location>
</feature>
<dbReference type="GO" id="GO:0016477">
    <property type="term" value="P:cell migration"/>
    <property type="evidence" value="ECO:0007669"/>
    <property type="project" value="TreeGrafter"/>
</dbReference>
<dbReference type="Pfam" id="PF05924">
    <property type="entry name" value="SAMP"/>
    <property type="match status" value="1"/>
</dbReference>
<dbReference type="GO" id="GO:0016055">
    <property type="term" value="P:Wnt signaling pathway"/>
    <property type="evidence" value="ECO:0007669"/>
    <property type="project" value="UniProtKB-KW"/>
</dbReference>
<sequence length="2958" mass="327223">MLILRKAQHVQQLAAPLISSSSSSQNNISNVAAPISQHIRLNSTTNQDVNQVPPHPCDFDMESLGLNLNHQSTQLPSSNDYEHRLGIHNPNQGAETVDNNCSEDEYGRISSGSTHMSVSSEPISQKTRGMANLYHGTWPVERTMWNSEPTNIGPVTSALNNRIDHTSVMSFASSSGGAPLDRVLSSPDHSRRSSQQLEAKMDMVYSLLAMLGGQEHADMGETLLALSTSPESCLAMRQSGCIPLLVQLVQSDKDGDTRKKASQALHNLVYAQPDEKLKKRETRVLKLLEQARLYTEALRNNTEYVPDAGTTSEEGDLHPTLTVAHVMKLSFDEGHRQAICQLGGIHVIANLVETEHSIHGSTTEDTQCILMRRYACMALTNLTFGDSGNKALLCSFRDFMRSLVVHLQSPSDELRQVTASVLRNLSWRADPVSKEILREVGTVTGLMKAAMMDSKENTLKSILSALWNLSAHCTENKAEICAIEGALGFLVDMLSYKTPSKSLAVIENSGGILRNISSQIAVREDYRQVLRHHNCLQVLLEQLKSPSLTIVSNACGTLWNLSAKNSQDQETLWQMGAPSMLRSLNHSKHKMIAMGSSAALKNLLSSRPSHSLLPQMDATAKAMDLPILPTLGARKQKALLQDLDQNLHETFDNIDSPTKTAGEEKFDKYIPTQEFIQKSKKKHILQTSEIQECIVTHTELIYESKTSRSDNSLRGELVRNEERLSRREEHLSKKESWKDELKIDITKSRLPTSRRDDYHDLRETGPGHQLCQPFASLDINEPSTSSIPPYQKEYHHTKVPQPQPTRLTQTSYGSSSLPYAKRPGAYIPVRNNYSDCAFEDEIDSGDQPIDFSRKYDEMKSSNHVVLDKAEEKVYQTSPTIQTCSDRNDAYGIYAETDLDQPTDYSLRYAEDDSDSDLCDKKSEFIQDTVKTYYTEGTPYETPFNFSTATSMSDLRIETNDKVIDNDNSKKSVEKTKIEDKNPPSDLDEKDHCSVEDISENESRQKSNDKVLKSQFSSGLMSPEKPIHYCEEGTPGYFSRVSSFGSLNSIPANENLKLTKDDELPKEIETIPSEQEIEHLKTETSPHEGTKAVKFEQTVNYAEETPLMFSRSSSLASLDSVEQHSIHDDRSSVVSDFSRLTSGLVSPSELPDSPSQTVPPSPKPRKGPLEYPTTSRIGAGAALGSSPLFQRTAADGRPQPAPRSIQKPSVFEDNVTKFKEESTPVQFSSATSLSSLTIDDHDEASPSSKQVKVSPAISPISGSTVSQTAIVPTPETNEKQQEVTEKIDDEREKEASNNASSQPNEDFVQISDDEADDDILADCINIGMQNNRHRQSKENVNTTKLPTPSFKYSPKLRPQSSGIPLSRTSIPMRSSPPKVPENTSRLTKPEVLNTSDTVRTYCTEDTPAILSHAGSNSDLSTISIPNEVAVKKEYLSDDSSNLSGDNGDNILAECIQSAMPKPKKPVQKPIGLRQIPTLTNRTNVTTSTPIKPFNRDISKNESKLKMPKEDAFKKSKMPVYMAPRDETKRFAIENSPCQFSLRSSLSDLTVDSSSVADLKRLNGNNENEASGSSYNKQVLPESRSSLPESNDQQISNLSRQGSLSSLSVESVGSLEAEQALLEQCISSGMPKSKVESGAAEKPVGVATKQYITAKLKYDNGVVNQRFIATTAIATSTVTTEIKPKLDDKKKYNSSESKNVFVTSVVENTIPCPAVQHPEDILLVKRPTAVTATTADVREINDDLVKDWSCRNSISSIKIPMEVIRGTSKLPEVTAETGTLLDRYSPINEISLTDRKSSGFDNDRNNKAEESYSIDDIVPCIVDSPILDRYSTSDYEFNTTQYNTTPCSSDNTQENNLDFPNSTNLNAMHLKQDKNDTTNLFNKTSSNDYKDNILSLDDLSPQLADNQIISSSGSAENLGQLINNRMLDPDAMIESLDRFTAELVSQAASHMQQQKEESKFQASVIDGDTWNDDISPNDVTFPSISGSTPNVITFSDEINQDDVKNDEILDFVDGVVENEQKSNDFSSLNTSTLTESTLIAMEATKMATTFRNEADMSISGASIELDSILPPSQLNSLTNSTNELESKAKKSPKMIIRKKSLPQGLMVRRALSNSLNQASSIESLENHSLSNLDNINAPSMLGDIDFLDLESSMTSVASLQSEVADTKTDFLVNGVVNNNREHVHPIFEVKQPINMLHLVANNSHYSELENINPPSVFNEITDLCNSLADIPTDGATSELDVFEDCYSTTNIDATLMQQTENDITAQFSDANSITPIQTDVSSSNESTPRKTRRLLTAKQKRNLSKDRYKTYTINADVVMRSNSDDSSNLDDYKTIASESHDASILKDGAQNRMTPKEQRRQMDRSRFETQILDHNTIKLLKNVETTNNSNPLSDNSHTPSPSNSPTHNPSKTKLSIRRNFLQKRLENKDRFKTKTISESSLSPEVILSASPTTELHLLLQKEADVILKTLSETKARTHDELLDCETLSLVSNEDDSEYNSGCSIQYRTYHKSWGITESSGANLPIIESTTAINVTVGREDYEECNLKVDQRQETEGYTELNGENSEQSDLYFLEQNGENSEDISLEQNFSDQSSEHENEPRIVKPKIVKPEERVIENDANQIAEDQGKGIRGRRKALYSKTNIGKTIKPPSSTPINKPPISKIIAPLTNKNITTNKPPLPKTTKPSSNNMKIIPRTSPKQTSPAKSQIKPPNSPMKSDRQKTDTSKSTKPTLERQGTFTKEDSQSLSPKNKPTTPPATSSIPKPTRIARAVAPPPLLSKIKSTSNTRLATGRSGLVKSASTDRTNRIPSSTKIINRSPSADARDVTKRSSLQYSSSNSNLKSSGTVKRSSAPETSAQRSSSNSSLTSNSSTKQVSSKIAGLWKRSQAKPDKRNMNHVLNGDENSSQTSSTLIRCNSFEKSTETNSKHISRLGSFVVTGESETGLEYERRNIINKPPEIIY</sequence>
<feature type="compositionally biased region" description="Low complexity" evidence="5">
    <location>
        <begin position="1559"/>
        <end position="1574"/>
    </location>
</feature>
<keyword evidence="2" id="KW-0879">Wnt signaling pathway</keyword>
<feature type="compositionally biased region" description="Polar residues" evidence="5">
    <location>
        <begin position="2725"/>
        <end position="2760"/>
    </location>
</feature>
<proteinExistence type="inferred from homology"/>
<feature type="compositionally biased region" description="Polar residues" evidence="5">
    <location>
        <begin position="2383"/>
        <end position="2392"/>
    </location>
</feature>
<organism evidence="6 7">
    <name type="scientific">Popillia japonica</name>
    <name type="common">Japanese beetle</name>
    <dbReference type="NCBI Taxonomy" id="7064"/>
    <lineage>
        <taxon>Eukaryota</taxon>
        <taxon>Metazoa</taxon>
        <taxon>Ecdysozoa</taxon>
        <taxon>Arthropoda</taxon>
        <taxon>Hexapoda</taxon>
        <taxon>Insecta</taxon>
        <taxon>Pterygota</taxon>
        <taxon>Neoptera</taxon>
        <taxon>Endopterygota</taxon>
        <taxon>Coleoptera</taxon>
        <taxon>Polyphaga</taxon>
        <taxon>Scarabaeiformia</taxon>
        <taxon>Scarabaeidae</taxon>
        <taxon>Rutelinae</taxon>
        <taxon>Popillia</taxon>
    </lineage>
</organism>
<feature type="region of interest" description="Disordered" evidence="5">
    <location>
        <begin position="2383"/>
        <end position="2414"/>
    </location>
</feature>
<dbReference type="GO" id="GO:0007026">
    <property type="term" value="P:negative regulation of microtubule depolymerization"/>
    <property type="evidence" value="ECO:0007669"/>
    <property type="project" value="TreeGrafter"/>
</dbReference>
<feature type="region of interest" description="Disordered" evidence="5">
    <location>
        <begin position="2639"/>
        <end position="2908"/>
    </location>
</feature>
<dbReference type="GO" id="GO:0007399">
    <property type="term" value="P:nervous system development"/>
    <property type="evidence" value="ECO:0007669"/>
    <property type="project" value="TreeGrafter"/>
</dbReference>
<keyword evidence="7" id="KW-1185">Reference proteome</keyword>
<feature type="compositionally biased region" description="Polar residues" evidence="5">
    <location>
        <begin position="2796"/>
        <end position="2816"/>
    </location>
</feature>
<feature type="compositionally biased region" description="Basic and acidic residues" evidence="5">
    <location>
        <begin position="1275"/>
        <end position="1294"/>
    </location>
</feature>